<dbReference type="InterPro" id="IPR001387">
    <property type="entry name" value="Cro/C1-type_HTH"/>
</dbReference>
<gene>
    <name evidence="1" type="ORF">HMPREF9450_01169</name>
</gene>
<dbReference type="CDD" id="cd00093">
    <property type="entry name" value="HTH_XRE"/>
    <property type="match status" value="1"/>
</dbReference>
<dbReference type="AlphaFoldDB" id="G5H8A9"/>
<dbReference type="EMBL" id="ADLD01000011">
    <property type="protein sequence ID" value="EHB92304.1"/>
    <property type="molecule type" value="Genomic_DNA"/>
</dbReference>
<dbReference type="OrthoDB" id="1004923at2"/>
<keyword evidence="2" id="KW-1185">Reference proteome</keyword>
<organism evidence="1 2">
    <name type="scientific">Alistipes indistinctus YIT 12060</name>
    <dbReference type="NCBI Taxonomy" id="742725"/>
    <lineage>
        <taxon>Bacteria</taxon>
        <taxon>Pseudomonadati</taxon>
        <taxon>Bacteroidota</taxon>
        <taxon>Bacteroidia</taxon>
        <taxon>Bacteroidales</taxon>
        <taxon>Rikenellaceae</taxon>
        <taxon>Alistipes</taxon>
    </lineage>
</organism>
<reference evidence="1 2" key="1">
    <citation type="submission" date="2011-08" db="EMBL/GenBank/DDBJ databases">
        <title>The Genome Sequence of Alistipes indistinctus YIT 12060.</title>
        <authorList>
            <consortium name="The Broad Institute Genome Sequencing Platform"/>
            <person name="Earl A."/>
            <person name="Ward D."/>
            <person name="Feldgarden M."/>
            <person name="Gevers D."/>
            <person name="Morotomi M."/>
            <person name="Young S.K."/>
            <person name="Zeng Q."/>
            <person name="Gargeya S."/>
            <person name="Fitzgerald M."/>
            <person name="Haas B."/>
            <person name="Abouelleil A."/>
            <person name="Alvarado L."/>
            <person name="Arachchi H.M."/>
            <person name="Berlin A."/>
            <person name="Brown A."/>
            <person name="Chapman S.B."/>
            <person name="Chen Z."/>
            <person name="Dunbar C."/>
            <person name="Freedman E."/>
            <person name="Gearin G."/>
            <person name="Gellesch M."/>
            <person name="Goldberg J."/>
            <person name="Griggs A."/>
            <person name="Gujja S."/>
            <person name="Heiman D."/>
            <person name="Howarth C."/>
            <person name="Larson L."/>
            <person name="Lui A."/>
            <person name="MacDonald P.J.P."/>
            <person name="Montmayeur A."/>
            <person name="Murphy C."/>
            <person name="Neiman D."/>
            <person name="Pearson M."/>
            <person name="Priest M."/>
            <person name="Roberts A."/>
            <person name="Saif S."/>
            <person name="Shea T."/>
            <person name="Shenoy N."/>
            <person name="Sisk P."/>
            <person name="Stolte C."/>
            <person name="Sykes S."/>
            <person name="Wortman J."/>
            <person name="Nusbaum C."/>
            <person name="Birren B."/>
        </authorList>
    </citation>
    <scope>NUCLEOTIDE SEQUENCE [LARGE SCALE GENOMIC DNA]</scope>
    <source>
        <strain evidence="1 2">YIT 12060</strain>
    </source>
</reference>
<dbReference type="RefSeq" id="WP_009133975.1">
    <property type="nucleotide sequence ID" value="NZ_CP102250.1"/>
</dbReference>
<sequence>MQTPDHKQDEKSGWSRLKQVIDWSGMSVNRFAGAVGLQRSESLYQIKKGKNGISRRLASRILEHYPQINFTWLMTGKGHMLAEEKTDLFKIPITLRLTSEEAHDLLDLLKEMLEKPAPPDDRPL</sequence>
<dbReference type="Proteomes" id="UP000006008">
    <property type="component" value="Unassembled WGS sequence"/>
</dbReference>
<dbReference type="PATRIC" id="fig|742725.3.peg.1238"/>
<dbReference type="STRING" id="742725.HMPREF9450_01169"/>
<comment type="caution">
    <text evidence="1">The sequence shown here is derived from an EMBL/GenBank/DDBJ whole genome shotgun (WGS) entry which is preliminary data.</text>
</comment>
<proteinExistence type="predicted"/>
<evidence type="ECO:0000313" key="2">
    <source>
        <dbReference type="Proteomes" id="UP000006008"/>
    </source>
</evidence>
<dbReference type="GeneID" id="92815803"/>
<accession>G5H8A9</accession>
<dbReference type="eggNOG" id="ENOG5033M3A">
    <property type="taxonomic scope" value="Bacteria"/>
</dbReference>
<evidence type="ECO:0000313" key="1">
    <source>
        <dbReference type="EMBL" id="EHB92304.1"/>
    </source>
</evidence>
<evidence type="ECO:0008006" key="3">
    <source>
        <dbReference type="Google" id="ProtNLM"/>
    </source>
</evidence>
<protein>
    <recommendedName>
        <fullName evidence="3">HTH cro/C1-type domain-containing protein</fullName>
    </recommendedName>
</protein>
<dbReference type="HOGENOM" id="CLU_1999070_0_0_10"/>
<name>G5H8A9_9BACT</name>